<dbReference type="EMBL" id="PCTD01000198">
    <property type="protein sequence ID" value="PIP64075.1"/>
    <property type="molecule type" value="Genomic_DNA"/>
</dbReference>
<evidence type="ECO:0000313" key="1">
    <source>
        <dbReference type="EMBL" id="PIP64075.1"/>
    </source>
</evidence>
<proteinExistence type="predicted"/>
<name>A0A2H0C2C8_9BACT</name>
<dbReference type="AlphaFoldDB" id="A0A2H0C2C8"/>
<gene>
    <name evidence="1" type="ORF">COW96_04580</name>
</gene>
<protein>
    <recommendedName>
        <fullName evidence="3">DUF4258 domain-containing protein</fullName>
    </recommendedName>
</protein>
<evidence type="ECO:0008006" key="3">
    <source>
        <dbReference type="Google" id="ProtNLM"/>
    </source>
</evidence>
<dbReference type="Proteomes" id="UP000230802">
    <property type="component" value="Unassembled WGS sequence"/>
</dbReference>
<sequence length="95" mass="11403">MRVVYSPHLKDRIKIRNFNENDPRVIFYRADKKYFDTLQNSNISIKNLIYNGAKQQLMKAFIYDKISNSVIIKTIHVESNQEIINRLKIGRYIKR</sequence>
<evidence type="ECO:0000313" key="2">
    <source>
        <dbReference type="Proteomes" id="UP000230802"/>
    </source>
</evidence>
<reference evidence="1 2" key="1">
    <citation type="submission" date="2017-09" db="EMBL/GenBank/DDBJ databases">
        <title>Depth-based differentiation of microbial function through sediment-hosted aquifers and enrichment of novel symbionts in the deep terrestrial subsurface.</title>
        <authorList>
            <person name="Probst A.J."/>
            <person name="Ladd B."/>
            <person name="Jarett J.K."/>
            <person name="Geller-Mcgrath D.E."/>
            <person name="Sieber C.M."/>
            <person name="Emerson J.B."/>
            <person name="Anantharaman K."/>
            <person name="Thomas B.C."/>
            <person name="Malmstrom R."/>
            <person name="Stieglmeier M."/>
            <person name="Klingl A."/>
            <person name="Woyke T."/>
            <person name="Ryan C.M."/>
            <person name="Banfield J.F."/>
        </authorList>
    </citation>
    <scope>NUCLEOTIDE SEQUENCE [LARGE SCALE GENOMIC DNA]</scope>
    <source>
        <strain evidence="1">CG22_combo_CG10-13_8_21_14_all_33_16</strain>
    </source>
</reference>
<accession>A0A2H0C2C8</accession>
<comment type="caution">
    <text evidence="1">The sequence shown here is derived from an EMBL/GenBank/DDBJ whole genome shotgun (WGS) entry which is preliminary data.</text>
</comment>
<organism evidence="1 2">
    <name type="scientific">Candidatus Roizmanbacteria bacterium CG22_combo_CG10-13_8_21_14_all_33_16</name>
    <dbReference type="NCBI Taxonomy" id="1974859"/>
    <lineage>
        <taxon>Bacteria</taxon>
        <taxon>Candidatus Roizmaniibacteriota</taxon>
    </lineage>
</organism>